<dbReference type="Proteomes" id="UP001139264">
    <property type="component" value="Unassembled WGS sequence"/>
</dbReference>
<sequence>MSSNNPKPPRPKSQPKAPLPELLLPHAEAWRMWLDAHHSQSPGVQLILGRKGGTVTNLSYAGALQEALCFGWIDGQANKRDAESYFQRFTPRGKRSIWSLRNVGYVEQLEADGKMQPAGRTAVEQAKADGRWDAAYAGPATAVMPEDLLAAIAEVPEAQATYDILNSQNRYALFFRLSTLKTAAARERRIETVVQMLAEGETPYPQRRVR</sequence>
<evidence type="ECO:0000313" key="1">
    <source>
        <dbReference type="EMBL" id="MCC3267523.1"/>
    </source>
</evidence>
<dbReference type="Pfam" id="PF13376">
    <property type="entry name" value="OmdA"/>
    <property type="match status" value="1"/>
</dbReference>
<dbReference type="RefSeq" id="WP_227892464.1">
    <property type="nucleotide sequence ID" value="NZ_CP095461.1"/>
</dbReference>
<organism evidence="2 4">
    <name type="scientific">Arthrobacter gengyunqii</name>
    <dbReference type="NCBI Taxonomy" id="2886940"/>
    <lineage>
        <taxon>Bacteria</taxon>
        <taxon>Bacillati</taxon>
        <taxon>Actinomycetota</taxon>
        <taxon>Actinomycetes</taxon>
        <taxon>Micrococcales</taxon>
        <taxon>Micrococcaceae</taxon>
        <taxon>Arthrobacter</taxon>
    </lineage>
</organism>
<name>A0A9X1M5Q4_9MICC</name>
<dbReference type="Proteomes" id="UP001139168">
    <property type="component" value="Unassembled WGS sequence"/>
</dbReference>
<reference evidence="2" key="1">
    <citation type="submission" date="2021-10" db="EMBL/GenBank/DDBJ databases">
        <title>Novel species in genus Arthrobacter.</title>
        <authorList>
            <person name="Liu Y."/>
        </authorList>
    </citation>
    <scope>NUCLEOTIDE SEQUENCE</scope>
    <source>
        <strain evidence="1">Zg-Y786</strain>
        <strain evidence="2">Zg-Y809</strain>
    </source>
</reference>
<protein>
    <submittedName>
        <fullName evidence="2">YdeI/OmpD-associated family protein</fullName>
    </submittedName>
</protein>
<evidence type="ECO:0000313" key="3">
    <source>
        <dbReference type="Proteomes" id="UP001139168"/>
    </source>
</evidence>
<evidence type="ECO:0000313" key="2">
    <source>
        <dbReference type="EMBL" id="MCC3270799.1"/>
    </source>
</evidence>
<keyword evidence="3" id="KW-1185">Reference proteome</keyword>
<proteinExistence type="predicted"/>
<evidence type="ECO:0000313" key="4">
    <source>
        <dbReference type="Proteomes" id="UP001139264"/>
    </source>
</evidence>
<gene>
    <name evidence="2" type="ORF">LJ751_15805</name>
    <name evidence="1" type="ORF">LJ752_15925</name>
</gene>
<dbReference type="EMBL" id="JAJFZQ010000011">
    <property type="protein sequence ID" value="MCC3267523.1"/>
    <property type="molecule type" value="Genomic_DNA"/>
</dbReference>
<dbReference type="AlphaFoldDB" id="A0A9X1M5Q4"/>
<comment type="caution">
    <text evidence="2">The sequence shown here is derived from an EMBL/GenBank/DDBJ whole genome shotgun (WGS) entry which is preliminary data.</text>
</comment>
<accession>A0A9X1M5Q4</accession>
<dbReference type="EMBL" id="JAJFZP010000015">
    <property type="protein sequence ID" value="MCC3270799.1"/>
    <property type="molecule type" value="Genomic_DNA"/>
</dbReference>